<gene>
    <name evidence="1" type="ORF">EC844_11518</name>
</gene>
<name>A0A4R1XS73_ACICA</name>
<sequence>MLDQRFEMGRILTEFAVLWLSCVLSSPRAIYENLATICIYSQRPNKLLCINVHQFVIKLLHNVAAAENDVKFLPFITV</sequence>
<evidence type="ECO:0000313" key="1">
    <source>
        <dbReference type="EMBL" id="TCM65180.1"/>
    </source>
</evidence>
<evidence type="ECO:0000313" key="2">
    <source>
        <dbReference type="Proteomes" id="UP000294963"/>
    </source>
</evidence>
<protein>
    <submittedName>
        <fullName evidence="1">Uncharacterized protein</fullName>
    </submittedName>
</protein>
<keyword evidence="2" id="KW-1185">Reference proteome</keyword>
<reference evidence="1 2" key="1">
    <citation type="submission" date="2019-03" db="EMBL/GenBank/DDBJ databases">
        <title>Genomic analyses of the natural microbiome of Caenorhabditis elegans.</title>
        <authorList>
            <person name="Samuel B."/>
        </authorList>
    </citation>
    <scope>NUCLEOTIDE SEQUENCE [LARGE SCALE GENOMIC DNA]</scope>
    <source>
        <strain evidence="1 2">JUb89</strain>
    </source>
</reference>
<proteinExistence type="predicted"/>
<dbReference type="AlphaFoldDB" id="A0A4R1XS73"/>
<dbReference type="EMBL" id="SLVJ01000015">
    <property type="protein sequence ID" value="TCM65180.1"/>
    <property type="molecule type" value="Genomic_DNA"/>
</dbReference>
<accession>A0A4R1XS73</accession>
<organism evidence="1 2">
    <name type="scientific">Acinetobacter calcoaceticus</name>
    <dbReference type="NCBI Taxonomy" id="471"/>
    <lineage>
        <taxon>Bacteria</taxon>
        <taxon>Pseudomonadati</taxon>
        <taxon>Pseudomonadota</taxon>
        <taxon>Gammaproteobacteria</taxon>
        <taxon>Moraxellales</taxon>
        <taxon>Moraxellaceae</taxon>
        <taxon>Acinetobacter</taxon>
        <taxon>Acinetobacter calcoaceticus/baumannii complex</taxon>
    </lineage>
</organism>
<comment type="caution">
    <text evidence="1">The sequence shown here is derived from an EMBL/GenBank/DDBJ whole genome shotgun (WGS) entry which is preliminary data.</text>
</comment>
<dbReference type="Proteomes" id="UP000294963">
    <property type="component" value="Unassembled WGS sequence"/>
</dbReference>